<organism evidence="2">
    <name type="scientific">bioreactor metagenome</name>
    <dbReference type="NCBI Taxonomy" id="1076179"/>
    <lineage>
        <taxon>unclassified sequences</taxon>
        <taxon>metagenomes</taxon>
        <taxon>ecological metagenomes</taxon>
    </lineage>
</organism>
<dbReference type="InterPro" id="IPR001322">
    <property type="entry name" value="Lamin_tail_dom"/>
</dbReference>
<dbReference type="SUPFAM" id="SSF74853">
    <property type="entry name" value="Lamin A/C globular tail domain"/>
    <property type="match status" value="1"/>
</dbReference>
<evidence type="ECO:0000313" key="2">
    <source>
        <dbReference type="EMBL" id="MPM07535.1"/>
    </source>
</evidence>
<feature type="domain" description="LTD" evidence="1">
    <location>
        <begin position="121"/>
        <end position="241"/>
    </location>
</feature>
<sequence>MKNKLFILILVLSLFVTQSCVKDQIFKGPASIANVSSVPAAPKSTESVVVNAKITDLKGVSSVALMYKISGASSFTSVPMTAQASFIYSGTIPAQAMNSVVQYYIEVANQDGLISKYPANAPSQFASYTVGASTIISLSVNEVFADGTKDSTNPDWLEIFNNSEIPVNLTGYLLSDGGIYGSAKPKRVLGNLTIPAKGFLVLTTEYNEETVQFGLSTGGDAIYLENPSGVLVASLDFSTIALSGKKSYGRKPDGSATLVTFTNPTRGSSNNNAN</sequence>
<dbReference type="AlphaFoldDB" id="A0A644WUD8"/>
<dbReference type="PROSITE" id="PS51841">
    <property type="entry name" value="LTD"/>
    <property type="match status" value="1"/>
</dbReference>
<evidence type="ECO:0000259" key="1">
    <source>
        <dbReference type="PROSITE" id="PS51841"/>
    </source>
</evidence>
<dbReference type="PROSITE" id="PS51257">
    <property type="entry name" value="PROKAR_LIPOPROTEIN"/>
    <property type="match status" value="1"/>
</dbReference>
<reference evidence="2" key="1">
    <citation type="submission" date="2019-08" db="EMBL/GenBank/DDBJ databases">
        <authorList>
            <person name="Kucharzyk K."/>
            <person name="Murdoch R.W."/>
            <person name="Higgins S."/>
            <person name="Loffler F."/>
        </authorList>
    </citation>
    <scope>NUCLEOTIDE SEQUENCE</scope>
</reference>
<gene>
    <name evidence="2" type="ORF">SDC9_53841</name>
</gene>
<comment type="caution">
    <text evidence="2">The sequence shown here is derived from an EMBL/GenBank/DDBJ whole genome shotgun (WGS) entry which is preliminary data.</text>
</comment>
<name>A0A644WUD8_9ZZZZ</name>
<dbReference type="EMBL" id="VSSQ01001347">
    <property type="protein sequence ID" value="MPM07535.1"/>
    <property type="molecule type" value="Genomic_DNA"/>
</dbReference>
<protein>
    <recommendedName>
        <fullName evidence="1">LTD domain-containing protein</fullName>
    </recommendedName>
</protein>
<proteinExistence type="predicted"/>
<dbReference type="Pfam" id="PF00932">
    <property type="entry name" value="LTD"/>
    <property type="match status" value="1"/>
</dbReference>
<dbReference type="InterPro" id="IPR036415">
    <property type="entry name" value="Lamin_tail_dom_sf"/>
</dbReference>
<accession>A0A644WUD8</accession>